<feature type="compositionally biased region" description="Low complexity" evidence="1">
    <location>
        <begin position="145"/>
        <end position="164"/>
    </location>
</feature>
<proteinExistence type="predicted"/>
<protein>
    <recommendedName>
        <fullName evidence="2">Transposase for insertion sequence element IS21-like C-terminal domain-containing protein</fullName>
    </recommendedName>
</protein>
<dbReference type="Pfam" id="PF22483">
    <property type="entry name" value="Mu-transpos_C_2"/>
    <property type="match status" value="1"/>
</dbReference>
<accession>A0ABT1G0A8</accession>
<feature type="domain" description="Transposase for insertion sequence element IS21-like C-terminal" evidence="2">
    <location>
        <begin position="2"/>
        <end position="43"/>
    </location>
</feature>
<evidence type="ECO:0000259" key="2">
    <source>
        <dbReference type="Pfam" id="PF22483"/>
    </source>
</evidence>
<evidence type="ECO:0000313" key="4">
    <source>
        <dbReference type="Proteomes" id="UP001204000"/>
    </source>
</evidence>
<comment type="caution">
    <text evidence="3">The sequence shown here is derived from an EMBL/GenBank/DDBJ whole genome shotgun (WGS) entry which is preliminary data.</text>
</comment>
<gene>
    <name evidence="3" type="ORF">M5J20_04575</name>
</gene>
<keyword evidence="4" id="KW-1185">Reference proteome</keyword>
<dbReference type="RefSeq" id="WP_253576864.1">
    <property type="nucleotide sequence ID" value="NZ_JAMFTQ010000003.1"/>
</dbReference>
<dbReference type="EMBL" id="JAMFTQ010000003">
    <property type="protein sequence ID" value="MCP1387462.1"/>
    <property type="molecule type" value="Genomic_DNA"/>
</dbReference>
<evidence type="ECO:0000256" key="1">
    <source>
        <dbReference type="SAM" id="MobiDB-lite"/>
    </source>
</evidence>
<name>A0ABT1G0A8_9CORY</name>
<feature type="region of interest" description="Disordered" evidence="1">
    <location>
        <begin position="141"/>
        <end position="168"/>
    </location>
</feature>
<sequence>MPYQLVGRTVDVRITGDVLTVFDAGEHVATHHVTGMRGAYVTDTDHIPPNMTDTRGLWTSEYFLREASRIGPATKEVIAGLIAQKAIPAQAYQSCRNVLSMGKRDKLVLEEACRRLIDTNGAQRAVSYTAVKNMMAAVRKDHTTRPTGTTTTTRDTTTPAFGTAPVPARDTRGAYLGGAAQFSLENLTKKGPTK</sequence>
<dbReference type="Proteomes" id="UP001204000">
    <property type="component" value="Unassembled WGS sequence"/>
</dbReference>
<evidence type="ECO:0000313" key="3">
    <source>
        <dbReference type="EMBL" id="MCP1387462.1"/>
    </source>
</evidence>
<organism evidence="3 4">
    <name type="scientific">Corynebacterium stercoris</name>
    <dbReference type="NCBI Taxonomy" id="2943490"/>
    <lineage>
        <taxon>Bacteria</taxon>
        <taxon>Bacillati</taxon>
        <taxon>Actinomycetota</taxon>
        <taxon>Actinomycetes</taxon>
        <taxon>Mycobacteriales</taxon>
        <taxon>Corynebacteriaceae</taxon>
        <taxon>Corynebacterium</taxon>
    </lineage>
</organism>
<dbReference type="InterPro" id="IPR054353">
    <property type="entry name" value="IstA-like_C"/>
</dbReference>
<reference evidence="3" key="1">
    <citation type="submission" date="2022-05" db="EMBL/GenBank/DDBJ databases">
        <title>Corynebacterium sp. TA-R-1 sp. nov., isolated from human feces.</title>
        <authorList>
            <person name="Shamsuzzaman M."/>
            <person name="Dahal R.H."/>
        </authorList>
    </citation>
    <scope>NUCLEOTIDE SEQUENCE</scope>
    <source>
        <strain evidence="3">TA-R-1</strain>
    </source>
</reference>